<dbReference type="PANTHER" id="PTHR38436">
    <property type="entry name" value="POLYKETIDE CYCLASE SNOAL-LIKE DOMAIN"/>
    <property type="match status" value="1"/>
</dbReference>
<dbReference type="Proteomes" id="UP000483035">
    <property type="component" value="Unassembled WGS sequence"/>
</dbReference>
<sequence>MESVDLSEIYRGYIACLNRQDWSNLGKFIHDDVHYNGSHVGLSGYREMLEGDFRAIPDLHFNIRLLICEPPHVASRLQFDCRPKGALFGMPVNGKRVQFAENVFYEFWEGRARNVWSIIDKAAIATQL</sequence>
<dbReference type="EMBL" id="WUEY01000022">
    <property type="protein sequence ID" value="NEI73875.1"/>
    <property type="molecule type" value="Genomic_DNA"/>
</dbReference>
<dbReference type="RefSeq" id="WP_163992586.1">
    <property type="nucleotide sequence ID" value="NZ_WUEY01000022.1"/>
</dbReference>
<evidence type="ECO:0000313" key="2">
    <source>
        <dbReference type="Proteomes" id="UP000483035"/>
    </source>
</evidence>
<evidence type="ECO:0000313" key="1">
    <source>
        <dbReference type="EMBL" id="NEI73875.1"/>
    </source>
</evidence>
<comment type="caution">
    <text evidence="1">The sequence shown here is derived from an EMBL/GenBank/DDBJ whole genome shotgun (WGS) entry which is preliminary data.</text>
</comment>
<dbReference type="SUPFAM" id="SSF54427">
    <property type="entry name" value="NTF2-like"/>
    <property type="match status" value="1"/>
</dbReference>
<name>A0A6L9UD67_9HYPH</name>
<dbReference type="GO" id="GO:0030638">
    <property type="term" value="P:polyketide metabolic process"/>
    <property type="evidence" value="ECO:0007669"/>
    <property type="project" value="InterPro"/>
</dbReference>
<dbReference type="InterPro" id="IPR032710">
    <property type="entry name" value="NTF2-like_dom_sf"/>
</dbReference>
<proteinExistence type="predicted"/>
<dbReference type="AlphaFoldDB" id="A0A6L9UD67"/>
<dbReference type="Pfam" id="PF07366">
    <property type="entry name" value="SnoaL"/>
    <property type="match status" value="1"/>
</dbReference>
<protein>
    <submittedName>
        <fullName evidence="1">Ester cyclase</fullName>
    </submittedName>
</protein>
<reference evidence="1 2" key="1">
    <citation type="submission" date="2019-12" db="EMBL/GenBank/DDBJ databases">
        <title>Rhizobium genotypes associated with high levels of biological nitrogen fixation by grain legumes in a temperate-maritime cropping system.</title>
        <authorList>
            <person name="Maluk M."/>
            <person name="Francesc Ferrando Molina F."/>
            <person name="Lopez Del Egido L."/>
            <person name="Lafos M."/>
            <person name="Langarica-Fuentes A."/>
            <person name="Gebre Yohannes G."/>
            <person name="Young M.W."/>
            <person name="Martin P."/>
            <person name="Gantlett R."/>
            <person name="Kenicer G."/>
            <person name="Hawes C."/>
            <person name="Begg G.S."/>
            <person name="Quilliam R.S."/>
            <person name="Squire G.R."/>
            <person name="Poole P.S."/>
            <person name="Young P.W."/>
            <person name="Iannetta P.M."/>
            <person name="James E.K."/>
        </authorList>
    </citation>
    <scope>NUCLEOTIDE SEQUENCE [LARGE SCALE GENOMIC DNA]</scope>
    <source>
        <strain evidence="1 2">JHI1118</strain>
    </source>
</reference>
<dbReference type="Gene3D" id="3.10.450.50">
    <property type="match status" value="1"/>
</dbReference>
<dbReference type="PANTHER" id="PTHR38436:SF1">
    <property type="entry name" value="ESTER CYCLASE"/>
    <property type="match status" value="1"/>
</dbReference>
<organism evidence="1 2">
    <name type="scientific">Rhizobium lusitanum</name>
    <dbReference type="NCBI Taxonomy" id="293958"/>
    <lineage>
        <taxon>Bacteria</taxon>
        <taxon>Pseudomonadati</taxon>
        <taxon>Pseudomonadota</taxon>
        <taxon>Alphaproteobacteria</taxon>
        <taxon>Hyphomicrobiales</taxon>
        <taxon>Rhizobiaceae</taxon>
        <taxon>Rhizobium/Agrobacterium group</taxon>
        <taxon>Rhizobium</taxon>
    </lineage>
</organism>
<accession>A0A6L9UD67</accession>
<gene>
    <name evidence="1" type="ORF">GR212_30420</name>
</gene>
<dbReference type="InterPro" id="IPR009959">
    <property type="entry name" value="Cyclase_SnoaL-like"/>
</dbReference>